<keyword evidence="2 5" id="KW-0812">Transmembrane</keyword>
<keyword evidence="3 5" id="KW-1133">Transmembrane helix</keyword>
<dbReference type="InterPro" id="IPR010432">
    <property type="entry name" value="RDD"/>
</dbReference>
<comment type="subcellular location">
    <subcellularLocation>
        <location evidence="1">Membrane</location>
        <topology evidence="1">Multi-pass membrane protein</topology>
    </subcellularLocation>
</comment>
<sequence length="266" mass="30516">MNQENVGIKTPEFVSLQFQLAGLGSRTAAFIIDQLILMVVNILIIVAFFFFMYGTADIMLLEMSSLPLAITIIVIFLINWGYFFVFEFFLGGKTIGKKLIGIRVIQDNGHSLTLLSSFIRNLLRIIDSLPANYFLGLIMIFFHSKHKRIGDLVAGTIVVHERKAKKKKKLTAIEREIVKRGLTKEELQIEEWTLKTLGAKEWNLVKTYCSRFAQLPLEERNELTIQVAEILFNKAGLQLEGKSGREIEDTLLILYLLLKEEWEFEL</sequence>
<dbReference type="GO" id="GO:0016020">
    <property type="term" value="C:membrane"/>
    <property type="evidence" value="ECO:0007669"/>
    <property type="project" value="UniProtKB-SubCell"/>
</dbReference>
<organism evidence="7 8">
    <name type="scientific">Cytobacillus praedii</name>
    <dbReference type="NCBI Taxonomy" id="1742358"/>
    <lineage>
        <taxon>Bacteria</taxon>
        <taxon>Bacillati</taxon>
        <taxon>Bacillota</taxon>
        <taxon>Bacilli</taxon>
        <taxon>Bacillales</taxon>
        <taxon>Bacillaceae</taxon>
        <taxon>Cytobacillus</taxon>
    </lineage>
</organism>
<dbReference type="AlphaFoldDB" id="A0A4R1AXV0"/>
<evidence type="ECO:0000313" key="8">
    <source>
        <dbReference type="Proteomes" id="UP000293846"/>
    </source>
</evidence>
<evidence type="ECO:0000256" key="4">
    <source>
        <dbReference type="ARBA" id="ARBA00023136"/>
    </source>
</evidence>
<name>A0A4R1AXV0_9BACI</name>
<keyword evidence="8" id="KW-1185">Reference proteome</keyword>
<dbReference type="Proteomes" id="UP000293846">
    <property type="component" value="Unassembled WGS sequence"/>
</dbReference>
<feature type="transmembrane region" description="Helical" evidence="5">
    <location>
        <begin position="68"/>
        <end position="90"/>
    </location>
</feature>
<dbReference type="Pfam" id="PF06271">
    <property type="entry name" value="RDD"/>
    <property type="match status" value="1"/>
</dbReference>
<gene>
    <name evidence="7" type="ORF">E0Y62_14265</name>
</gene>
<evidence type="ECO:0000256" key="5">
    <source>
        <dbReference type="SAM" id="Phobius"/>
    </source>
</evidence>
<evidence type="ECO:0000256" key="3">
    <source>
        <dbReference type="ARBA" id="ARBA00022989"/>
    </source>
</evidence>
<dbReference type="STRING" id="1742358.GCA_001439605_04443"/>
<evidence type="ECO:0000259" key="6">
    <source>
        <dbReference type="Pfam" id="PF06271"/>
    </source>
</evidence>
<keyword evidence="4 5" id="KW-0472">Membrane</keyword>
<accession>A0A4R1AXV0</accession>
<evidence type="ECO:0000256" key="2">
    <source>
        <dbReference type="ARBA" id="ARBA00022692"/>
    </source>
</evidence>
<reference evidence="7 8" key="1">
    <citation type="submission" date="2019-03" db="EMBL/GenBank/DDBJ databases">
        <authorList>
            <person name="Jensen L."/>
            <person name="Storgaard J."/>
            <person name="Sulaj E."/>
            <person name="Schramm A."/>
            <person name="Marshall I.P.G."/>
        </authorList>
    </citation>
    <scope>NUCLEOTIDE SEQUENCE [LARGE SCALE GENOMIC DNA]</scope>
    <source>
        <strain evidence="7 8">2017H2G3</strain>
    </source>
</reference>
<evidence type="ECO:0000256" key="1">
    <source>
        <dbReference type="ARBA" id="ARBA00004141"/>
    </source>
</evidence>
<proteinExistence type="predicted"/>
<dbReference type="PANTHER" id="PTHR38480:SF1">
    <property type="entry name" value="SLR0254 PROTEIN"/>
    <property type="match status" value="1"/>
</dbReference>
<feature type="transmembrane region" description="Helical" evidence="5">
    <location>
        <begin position="35"/>
        <end position="56"/>
    </location>
</feature>
<comment type="caution">
    <text evidence="7">The sequence shown here is derived from an EMBL/GenBank/DDBJ whole genome shotgun (WGS) entry which is preliminary data.</text>
</comment>
<dbReference type="OrthoDB" id="9787732at2"/>
<protein>
    <submittedName>
        <fullName evidence="7">RDD family protein</fullName>
    </submittedName>
</protein>
<dbReference type="EMBL" id="SJTH01000017">
    <property type="protein sequence ID" value="TCJ03413.1"/>
    <property type="molecule type" value="Genomic_DNA"/>
</dbReference>
<evidence type="ECO:0000313" key="7">
    <source>
        <dbReference type="EMBL" id="TCJ03413.1"/>
    </source>
</evidence>
<feature type="domain" description="RDD" evidence="6">
    <location>
        <begin position="20"/>
        <end position="155"/>
    </location>
</feature>
<dbReference type="RefSeq" id="WP_131237410.1">
    <property type="nucleotide sequence ID" value="NZ_SJTH01000017.1"/>
</dbReference>
<dbReference type="PANTHER" id="PTHR38480">
    <property type="entry name" value="SLR0254 PROTEIN"/>
    <property type="match status" value="1"/>
</dbReference>